<dbReference type="Proteomes" id="UP000617340">
    <property type="component" value="Unassembled WGS sequence"/>
</dbReference>
<dbReference type="PANTHER" id="PTHR47901:SF8">
    <property type="entry name" value="CASPASE-3"/>
    <property type="match status" value="1"/>
</dbReference>
<dbReference type="Gene3D" id="3.40.50.1460">
    <property type="match status" value="1"/>
</dbReference>
<dbReference type="PROSITE" id="PS01122">
    <property type="entry name" value="CASPASE_CYS"/>
    <property type="match status" value="1"/>
</dbReference>
<dbReference type="InterPro" id="IPR029030">
    <property type="entry name" value="Caspase-like_dom_sf"/>
</dbReference>
<keyword evidence="3" id="KW-0053">Apoptosis</keyword>
<dbReference type="SUPFAM" id="SSF52129">
    <property type="entry name" value="Caspase-like"/>
    <property type="match status" value="1"/>
</dbReference>
<comment type="caution">
    <text evidence="10">The sequence shown here is derived from an EMBL/GenBank/DDBJ whole genome shotgun (WGS) entry which is preliminary data.</text>
</comment>
<dbReference type="InterPro" id="IPR002138">
    <property type="entry name" value="Pept_C14_p10"/>
</dbReference>
<evidence type="ECO:0000256" key="3">
    <source>
        <dbReference type="ARBA" id="ARBA00022703"/>
    </source>
</evidence>
<keyword evidence="6" id="KW-0865">Zymogen</keyword>
<dbReference type="PANTHER" id="PTHR47901">
    <property type="entry name" value="CASPASE RECRUITMENT DOMAIN-CONTAINING PROTEIN 18"/>
    <property type="match status" value="1"/>
</dbReference>
<dbReference type="InterPro" id="IPR002398">
    <property type="entry name" value="Pept_C14"/>
</dbReference>
<keyword evidence="4" id="KW-0378">Hydrolase</keyword>
<dbReference type="CDD" id="cd00032">
    <property type="entry name" value="CASc"/>
    <property type="match status" value="1"/>
</dbReference>
<dbReference type="InterPro" id="IPR016129">
    <property type="entry name" value="Caspase_his_AS"/>
</dbReference>
<evidence type="ECO:0000313" key="11">
    <source>
        <dbReference type="Proteomes" id="UP000617340"/>
    </source>
</evidence>
<dbReference type="PROSITE" id="PS50208">
    <property type="entry name" value="CASPASE_P20"/>
    <property type="match status" value="1"/>
</dbReference>
<evidence type="ECO:0000256" key="6">
    <source>
        <dbReference type="ARBA" id="ARBA00023145"/>
    </source>
</evidence>
<dbReference type="PROSITE" id="PS50207">
    <property type="entry name" value="CASPASE_P10"/>
    <property type="match status" value="1"/>
</dbReference>
<dbReference type="InterPro" id="IPR033139">
    <property type="entry name" value="Caspase_cys_AS"/>
</dbReference>
<keyword evidence="5" id="KW-0788">Thiol protease</keyword>
<comment type="similarity">
    <text evidence="1 7">Belongs to the peptidase C14A family.</text>
</comment>
<evidence type="ECO:0000256" key="2">
    <source>
        <dbReference type="ARBA" id="ARBA00022670"/>
    </source>
</evidence>
<dbReference type="PROSITE" id="PS01121">
    <property type="entry name" value="CASPASE_HIS"/>
    <property type="match status" value="1"/>
</dbReference>
<dbReference type="AlphaFoldDB" id="A0A834K7W0"/>
<keyword evidence="11" id="KW-1185">Reference proteome</keyword>
<reference evidence="10" key="1">
    <citation type="journal article" date="2020" name="G3 (Bethesda)">
        <title>High-Quality Assemblies for Three Invasive Social Wasps from the &lt;i&gt;Vespula&lt;/i&gt; Genus.</title>
        <authorList>
            <person name="Harrop T.W.R."/>
            <person name="Guhlin J."/>
            <person name="McLaughlin G.M."/>
            <person name="Permina E."/>
            <person name="Stockwell P."/>
            <person name="Gilligan J."/>
            <person name="Le Lec M.F."/>
            <person name="Gruber M.A.M."/>
            <person name="Quinn O."/>
            <person name="Lovegrove M."/>
            <person name="Duncan E.J."/>
            <person name="Remnant E.J."/>
            <person name="Van Eeckhoven J."/>
            <person name="Graham B."/>
            <person name="Knapp R.A."/>
            <person name="Langford K.W."/>
            <person name="Kronenberg Z."/>
            <person name="Press M.O."/>
            <person name="Eacker S.M."/>
            <person name="Wilson-Rankin E.E."/>
            <person name="Purcell J."/>
            <person name="Lester P.J."/>
            <person name="Dearden P.K."/>
        </authorList>
    </citation>
    <scope>NUCLEOTIDE SEQUENCE</scope>
    <source>
        <strain evidence="10">Linc-1</strain>
    </source>
</reference>
<feature type="domain" description="Caspase family p20" evidence="9">
    <location>
        <begin position="33"/>
        <end position="155"/>
    </location>
</feature>
<dbReference type="InterPro" id="IPR015917">
    <property type="entry name" value="Pept_C14A"/>
</dbReference>
<feature type="domain" description="Caspase family p10" evidence="8">
    <location>
        <begin position="200"/>
        <end position="289"/>
    </location>
</feature>
<evidence type="ECO:0000313" key="10">
    <source>
        <dbReference type="EMBL" id="KAF7401783.1"/>
    </source>
</evidence>
<dbReference type="PRINTS" id="PR00376">
    <property type="entry name" value="IL1BCENZYME"/>
</dbReference>
<sequence>MNIYDELDEGSDLCGSDPSKIHIRKFYPMNGKNRGLAIIFSHTIFLGPYEPRIGNYVDCDRMESLLKELGFEVKIYKDRTRQQIFKTLSEVSDMDHSDNDCLAIVVMSHGDPGILQSYDEPYKVHEFWSKFTKTNCPSLEGKPKLFFIQACRGDETDSGIVLKNPNQTYFQYQSLPKCNTMTDVNFLRYTQEELEIFLTPDEPDFLIGYATTAGHCSFRRNKGSWYIEELYSIFQQYGRKYDLLTLLTFVAQRVALKYVSFSPMNPEIDDKLQIPCIIHTLVKQLYFFPEEAEDVPVNLQLD</sequence>
<name>A0A834K7W0_VESGE</name>
<evidence type="ECO:0000259" key="9">
    <source>
        <dbReference type="PROSITE" id="PS50208"/>
    </source>
</evidence>
<dbReference type="InterPro" id="IPR001309">
    <property type="entry name" value="Pept_C14_p20"/>
</dbReference>
<evidence type="ECO:0000256" key="1">
    <source>
        <dbReference type="ARBA" id="ARBA00010134"/>
    </source>
</evidence>
<dbReference type="EMBL" id="JACSDZ010000006">
    <property type="protein sequence ID" value="KAF7401783.1"/>
    <property type="molecule type" value="Genomic_DNA"/>
</dbReference>
<accession>A0A834K7W0</accession>
<evidence type="ECO:0000259" key="8">
    <source>
        <dbReference type="PROSITE" id="PS50207"/>
    </source>
</evidence>
<dbReference type="InterPro" id="IPR011600">
    <property type="entry name" value="Pept_C14_caspase"/>
</dbReference>
<evidence type="ECO:0000256" key="4">
    <source>
        <dbReference type="ARBA" id="ARBA00022801"/>
    </source>
</evidence>
<dbReference type="GO" id="GO:0006915">
    <property type="term" value="P:apoptotic process"/>
    <property type="evidence" value="ECO:0007669"/>
    <property type="project" value="UniProtKB-KW"/>
</dbReference>
<gene>
    <name evidence="10" type="ORF">HZH68_007603</name>
</gene>
<keyword evidence="2" id="KW-0645">Protease</keyword>
<dbReference type="GO" id="GO:0006508">
    <property type="term" value="P:proteolysis"/>
    <property type="evidence" value="ECO:0007669"/>
    <property type="project" value="UniProtKB-KW"/>
</dbReference>
<proteinExistence type="inferred from homology"/>
<evidence type="ECO:0000256" key="5">
    <source>
        <dbReference type="ARBA" id="ARBA00022807"/>
    </source>
</evidence>
<dbReference type="Pfam" id="PF00656">
    <property type="entry name" value="Peptidase_C14"/>
    <property type="match status" value="1"/>
</dbReference>
<evidence type="ECO:0000256" key="7">
    <source>
        <dbReference type="RuleBase" id="RU003971"/>
    </source>
</evidence>
<organism evidence="10 11">
    <name type="scientific">Vespula germanica</name>
    <name type="common">German yellow jacket</name>
    <name type="synonym">Paravespula germanica</name>
    <dbReference type="NCBI Taxonomy" id="30212"/>
    <lineage>
        <taxon>Eukaryota</taxon>
        <taxon>Metazoa</taxon>
        <taxon>Ecdysozoa</taxon>
        <taxon>Arthropoda</taxon>
        <taxon>Hexapoda</taxon>
        <taxon>Insecta</taxon>
        <taxon>Pterygota</taxon>
        <taxon>Neoptera</taxon>
        <taxon>Endopterygota</taxon>
        <taxon>Hymenoptera</taxon>
        <taxon>Apocrita</taxon>
        <taxon>Aculeata</taxon>
        <taxon>Vespoidea</taxon>
        <taxon>Vespidae</taxon>
        <taxon>Vespinae</taxon>
        <taxon>Vespula</taxon>
    </lineage>
</organism>
<dbReference type="GO" id="GO:0004197">
    <property type="term" value="F:cysteine-type endopeptidase activity"/>
    <property type="evidence" value="ECO:0007669"/>
    <property type="project" value="InterPro"/>
</dbReference>
<dbReference type="SMART" id="SM00115">
    <property type="entry name" value="CASc"/>
    <property type="match status" value="1"/>
</dbReference>
<protein>
    <submittedName>
        <fullName evidence="10">Uncharacterized protein</fullName>
    </submittedName>
</protein>